<dbReference type="OrthoDB" id="2844016at2759"/>
<dbReference type="EMBL" id="KB445799">
    <property type="protein sequence ID" value="EMD35784.1"/>
    <property type="molecule type" value="Genomic_DNA"/>
</dbReference>
<gene>
    <name evidence="2" type="ORF">CERSUDRAFT_115737</name>
</gene>
<dbReference type="AlphaFoldDB" id="M2PI45"/>
<sequence length="211" mass="21894">MIAFSFLAAAIAIPVVIAFPAMQRRQGAPPECGAGSPGDFVSAPPFTLTALNTTQPNSNNDGSPLVAVPGGIFGADVTYMLATAASTSDPSTIGDFKLITGALLPISPGSNFTDPSGNPGQILEFTSFPPEHTPGINPPSNAEIFCGIENTDPTNGSVSRPLLSIQGDISDFALCESGDLNVVVFQPTSDNFGTYDFGSCYNVDILIFENR</sequence>
<protein>
    <recommendedName>
        <fullName evidence="4">Ubiquitin 3 binding protein But2 C-terminal domain-containing protein</fullName>
    </recommendedName>
</protein>
<evidence type="ECO:0000313" key="3">
    <source>
        <dbReference type="Proteomes" id="UP000016930"/>
    </source>
</evidence>
<evidence type="ECO:0000313" key="2">
    <source>
        <dbReference type="EMBL" id="EMD35784.1"/>
    </source>
</evidence>
<dbReference type="Proteomes" id="UP000016930">
    <property type="component" value="Unassembled WGS sequence"/>
</dbReference>
<evidence type="ECO:0000256" key="1">
    <source>
        <dbReference type="SAM" id="SignalP"/>
    </source>
</evidence>
<accession>M2PI45</accession>
<reference evidence="2 3" key="1">
    <citation type="journal article" date="2012" name="Proc. Natl. Acad. Sci. U.S.A.">
        <title>Comparative genomics of Ceriporiopsis subvermispora and Phanerochaete chrysosporium provide insight into selective ligninolysis.</title>
        <authorList>
            <person name="Fernandez-Fueyo E."/>
            <person name="Ruiz-Duenas F.J."/>
            <person name="Ferreira P."/>
            <person name="Floudas D."/>
            <person name="Hibbett D.S."/>
            <person name="Canessa P."/>
            <person name="Larrondo L.F."/>
            <person name="James T.Y."/>
            <person name="Seelenfreund D."/>
            <person name="Lobos S."/>
            <person name="Polanco R."/>
            <person name="Tello M."/>
            <person name="Honda Y."/>
            <person name="Watanabe T."/>
            <person name="Watanabe T."/>
            <person name="Ryu J.S."/>
            <person name="Kubicek C.P."/>
            <person name="Schmoll M."/>
            <person name="Gaskell J."/>
            <person name="Hammel K.E."/>
            <person name="St John F.J."/>
            <person name="Vanden Wymelenberg A."/>
            <person name="Sabat G."/>
            <person name="Splinter BonDurant S."/>
            <person name="Syed K."/>
            <person name="Yadav J.S."/>
            <person name="Doddapaneni H."/>
            <person name="Subramanian V."/>
            <person name="Lavin J.L."/>
            <person name="Oguiza J.A."/>
            <person name="Perez G."/>
            <person name="Pisabarro A.G."/>
            <person name="Ramirez L."/>
            <person name="Santoyo F."/>
            <person name="Master E."/>
            <person name="Coutinho P.M."/>
            <person name="Henrissat B."/>
            <person name="Lombard V."/>
            <person name="Magnuson J.K."/>
            <person name="Kuees U."/>
            <person name="Hori C."/>
            <person name="Igarashi K."/>
            <person name="Samejima M."/>
            <person name="Held B.W."/>
            <person name="Barry K.W."/>
            <person name="LaButti K.M."/>
            <person name="Lapidus A."/>
            <person name="Lindquist E.A."/>
            <person name="Lucas S.M."/>
            <person name="Riley R."/>
            <person name="Salamov A.A."/>
            <person name="Hoffmeister D."/>
            <person name="Schwenk D."/>
            <person name="Hadar Y."/>
            <person name="Yarden O."/>
            <person name="de Vries R.P."/>
            <person name="Wiebenga A."/>
            <person name="Stenlid J."/>
            <person name="Eastwood D."/>
            <person name="Grigoriev I.V."/>
            <person name="Berka R.M."/>
            <person name="Blanchette R.A."/>
            <person name="Kersten P."/>
            <person name="Martinez A.T."/>
            <person name="Vicuna R."/>
            <person name="Cullen D."/>
        </authorList>
    </citation>
    <scope>NUCLEOTIDE SEQUENCE [LARGE SCALE GENOMIC DNA]</scope>
    <source>
        <strain evidence="2 3">B</strain>
    </source>
</reference>
<keyword evidence="1" id="KW-0732">Signal</keyword>
<feature type="chain" id="PRO_5004023118" description="Ubiquitin 3 binding protein But2 C-terminal domain-containing protein" evidence="1">
    <location>
        <begin position="19"/>
        <end position="211"/>
    </location>
</feature>
<name>M2PI45_CERS8</name>
<proteinExistence type="predicted"/>
<dbReference type="HOGENOM" id="CLU_111198_0_0_1"/>
<feature type="signal peptide" evidence="1">
    <location>
        <begin position="1"/>
        <end position="18"/>
    </location>
</feature>
<organism evidence="2 3">
    <name type="scientific">Ceriporiopsis subvermispora (strain B)</name>
    <name type="common">White-rot fungus</name>
    <name type="synonym">Gelatoporia subvermispora</name>
    <dbReference type="NCBI Taxonomy" id="914234"/>
    <lineage>
        <taxon>Eukaryota</taxon>
        <taxon>Fungi</taxon>
        <taxon>Dikarya</taxon>
        <taxon>Basidiomycota</taxon>
        <taxon>Agaricomycotina</taxon>
        <taxon>Agaricomycetes</taxon>
        <taxon>Polyporales</taxon>
        <taxon>Gelatoporiaceae</taxon>
        <taxon>Gelatoporia</taxon>
    </lineage>
</organism>
<evidence type="ECO:0008006" key="4">
    <source>
        <dbReference type="Google" id="ProtNLM"/>
    </source>
</evidence>
<keyword evidence="3" id="KW-1185">Reference proteome</keyword>